<dbReference type="InterPro" id="IPR036291">
    <property type="entry name" value="NAD(P)-bd_dom_sf"/>
</dbReference>
<dbReference type="RefSeq" id="XP_066702609.1">
    <property type="nucleotide sequence ID" value="XM_066842747.1"/>
</dbReference>
<comment type="caution">
    <text evidence="1">The sequence shown here is derived from an EMBL/GenBank/DDBJ whole genome shotgun (WGS) entry which is preliminary data.</text>
</comment>
<reference evidence="1 2" key="1">
    <citation type="submission" date="2023-01" db="EMBL/GenBank/DDBJ databases">
        <title>Analysis of 21 Apiospora genomes using comparative genomics revels a genus with tremendous synthesis potential of carbohydrate active enzymes and secondary metabolites.</title>
        <authorList>
            <person name="Sorensen T."/>
        </authorList>
    </citation>
    <scope>NUCLEOTIDE SEQUENCE [LARGE SCALE GENOMIC DNA]</scope>
    <source>
        <strain evidence="1 2">CBS 24483</strain>
    </source>
</reference>
<organism evidence="1 2">
    <name type="scientific">Apiospora aurea</name>
    <dbReference type="NCBI Taxonomy" id="335848"/>
    <lineage>
        <taxon>Eukaryota</taxon>
        <taxon>Fungi</taxon>
        <taxon>Dikarya</taxon>
        <taxon>Ascomycota</taxon>
        <taxon>Pezizomycotina</taxon>
        <taxon>Sordariomycetes</taxon>
        <taxon>Xylariomycetidae</taxon>
        <taxon>Amphisphaeriales</taxon>
        <taxon>Apiosporaceae</taxon>
        <taxon>Apiospora</taxon>
    </lineage>
</organism>
<name>A0ABR1QKN4_9PEZI</name>
<dbReference type="SUPFAM" id="SSF51735">
    <property type="entry name" value="NAD(P)-binding Rossmann-fold domains"/>
    <property type="match status" value="1"/>
</dbReference>
<gene>
    <name evidence="1" type="ORF">PG986_006525</name>
</gene>
<sequence length="132" mass="14473">MLILIPGATGRMGLCLVRAALRRGHRAAERAGVRRFHGASWNADWEGMPLGVIESYDAMICFARQTLLSSPVKPLYVFCGVLAMTLFGVPGAGSLEGDSHLRTKWLCENRLQSVFLVGMIIVDHMDAQSCPR</sequence>
<keyword evidence="2" id="KW-1185">Reference proteome</keyword>
<evidence type="ECO:0000313" key="1">
    <source>
        <dbReference type="EMBL" id="KAK7957303.1"/>
    </source>
</evidence>
<dbReference type="Proteomes" id="UP001391051">
    <property type="component" value="Unassembled WGS sequence"/>
</dbReference>
<dbReference type="GeneID" id="92075809"/>
<dbReference type="EMBL" id="JAQQWE010000004">
    <property type="protein sequence ID" value="KAK7957303.1"/>
    <property type="molecule type" value="Genomic_DNA"/>
</dbReference>
<evidence type="ECO:0000313" key="2">
    <source>
        <dbReference type="Proteomes" id="UP001391051"/>
    </source>
</evidence>
<accession>A0ABR1QKN4</accession>
<protein>
    <submittedName>
        <fullName evidence="1">NAD(P)-binding protein</fullName>
    </submittedName>
</protein>
<proteinExistence type="predicted"/>